<organism evidence="5 8">
    <name type="scientific">Schistosoma margrebowiei</name>
    <dbReference type="NCBI Taxonomy" id="48269"/>
    <lineage>
        <taxon>Eukaryota</taxon>
        <taxon>Metazoa</taxon>
        <taxon>Spiralia</taxon>
        <taxon>Lophotrochozoa</taxon>
        <taxon>Platyhelminthes</taxon>
        <taxon>Trematoda</taxon>
        <taxon>Digenea</taxon>
        <taxon>Strigeidida</taxon>
        <taxon>Schistosomatoidea</taxon>
        <taxon>Schistosomatidae</taxon>
        <taxon>Schistosoma</taxon>
    </lineage>
</organism>
<dbReference type="Gene3D" id="3.80.10.10">
    <property type="entry name" value="Ribonuclease Inhibitor"/>
    <property type="match status" value="1"/>
</dbReference>
<dbReference type="GO" id="GO:0016274">
    <property type="term" value="F:protein-arginine N-methyltransferase activity"/>
    <property type="evidence" value="ECO:0007669"/>
    <property type="project" value="InterPro"/>
</dbReference>
<keyword evidence="4" id="KW-0808">Transferase</keyword>
<dbReference type="SUPFAM" id="SSF53335">
    <property type="entry name" value="S-adenosyl-L-methionine-dependent methyltransferases"/>
    <property type="match status" value="1"/>
</dbReference>
<dbReference type="InterPro" id="IPR003591">
    <property type="entry name" value="Leu-rich_rpt_typical-subtyp"/>
</dbReference>
<dbReference type="GO" id="GO:0032259">
    <property type="term" value="P:methylation"/>
    <property type="evidence" value="ECO:0007669"/>
    <property type="project" value="UniProtKB-KW"/>
</dbReference>
<evidence type="ECO:0000313" key="6">
    <source>
        <dbReference type="WBParaSite" id="SMRG1_12130.1"/>
    </source>
</evidence>
<dbReference type="InterPro" id="IPR025799">
    <property type="entry name" value="Arg_MeTrfase"/>
</dbReference>
<dbReference type="SUPFAM" id="SSF52058">
    <property type="entry name" value="L domain-like"/>
    <property type="match status" value="1"/>
</dbReference>
<dbReference type="Pfam" id="PF00560">
    <property type="entry name" value="LRR_1"/>
    <property type="match status" value="1"/>
</dbReference>
<dbReference type="SMART" id="SM00364">
    <property type="entry name" value="LRR_BAC"/>
    <property type="match status" value="5"/>
</dbReference>
<dbReference type="InterPro" id="IPR001611">
    <property type="entry name" value="Leu-rich_rpt"/>
</dbReference>
<dbReference type="InterPro" id="IPR029063">
    <property type="entry name" value="SAM-dependent_MTases_sf"/>
</dbReference>
<keyword evidence="3" id="KW-0677">Repeat</keyword>
<dbReference type="PROSITE" id="PS51678">
    <property type="entry name" value="SAM_MT_PRMT"/>
    <property type="match status" value="1"/>
</dbReference>
<evidence type="ECO:0008006" key="9">
    <source>
        <dbReference type="Google" id="ProtNLM"/>
    </source>
</evidence>
<dbReference type="FunFam" id="3.40.50.150:FF:000071">
    <property type="entry name" value="Protein arginine N-methyltransferase 7"/>
    <property type="match status" value="1"/>
</dbReference>
<dbReference type="PROSITE" id="PS51450">
    <property type="entry name" value="LRR"/>
    <property type="match status" value="4"/>
</dbReference>
<dbReference type="AlphaFoldDB" id="A0AA84Z7K9"/>
<keyword evidence="2 4" id="KW-0949">S-adenosyl-L-methionine</keyword>
<evidence type="ECO:0000313" key="8">
    <source>
        <dbReference type="WBParaSite" id="SMRG1_12130.3"/>
    </source>
</evidence>
<evidence type="ECO:0000256" key="3">
    <source>
        <dbReference type="ARBA" id="ARBA00022737"/>
    </source>
</evidence>
<evidence type="ECO:0000256" key="2">
    <source>
        <dbReference type="ARBA" id="ARBA00022691"/>
    </source>
</evidence>
<dbReference type="SMART" id="SM00369">
    <property type="entry name" value="LRR_TYP"/>
    <property type="match status" value="5"/>
</dbReference>
<dbReference type="WBParaSite" id="SMRG1_12130.2">
    <property type="protein sequence ID" value="SMRG1_12130.2"/>
    <property type="gene ID" value="SMRG1_12130"/>
</dbReference>
<dbReference type="CDD" id="cd02440">
    <property type="entry name" value="AdoMet_MTases"/>
    <property type="match status" value="1"/>
</dbReference>
<protein>
    <recommendedName>
        <fullName evidence="9">Methyltransferase domain-containing protein</fullName>
    </recommendedName>
</protein>
<dbReference type="WBParaSite" id="SMRG1_12130.3">
    <property type="protein sequence ID" value="SMRG1_12130.3"/>
    <property type="gene ID" value="SMRG1_12130"/>
</dbReference>
<sequence length="371" mass="41636">MKTEHIFIPQFNPVVGRMQWKDVDPDYEFNQEIARSGYGDMLHDYDRNHKYRLAIEHTIKRLKQQYPQNPVHVLDIGTGTGLLSMMAVNAGADLVTACESFIPMATCALNILRNNGFSDKINIIPKRSTDLIVGVDMPCKANVLVAELFDTELIGEGALETYRHAAEHLLTLDASLFHVLLGLFTGYLINLRILILDTNELHSLPSEIGSLTQLEKLSASNNQLKSLPTSMERLKQMKSLHLANNLFAEFPKPILKLTKLEFLDLSSNHLETLPSSITELINLESLLLFDNRLTSLPEDIGELRNLRCLWLGDNRLESLPQSIVELRGLIWSPLLSPSTTVGGNPLKDPPIKVCCAGLEELDRYFGVEIIK</sequence>
<dbReference type="Proteomes" id="UP000050790">
    <property type="component" value="Unassembled WGS sequence"/>
</dbReference>
<dbReference type="GO" id="GO:0042054">
    <property type="term" value="F:histone methyltransferase activity"/>
    <property type="evidence" value="ECO:0007669"/>
    <property type="project" value="TreeGrafter"/>
</dbReference>
<dbReference type="InterPro" id="IPR032675">
    <property type="entry name" value="LRR_dom_sf"/>
</dbReference>
<dbReference type="PANTHER" id="PTHR11006:SF4">
    <property type="entry name" value="PROTEIN ARGININE N-METHYLTRANSFERASE 7"/>
    <property type="match status" value="1"/>
</dbReference>
<keyword evidence="4" id="KW-0489">Methyltransferase</keyword>
<dbReference type="WBParaSite" id="SMRG1_12130.1">
    <property type="protein sequence ID" value="SMRG1_12130.1"/>
    <property type="gene ID" value="SMRG1_12130"/>
</dbReference>
<evidence type="ECO:0000313" key="5">
    <source>
        <dbReference type="Proteomes" id="UP000050790"/>
    </source>
</evidence>
<dbReference type="InterPro" id="IPR025875">
    <property type="entry name" value="Leu-rich_rpt_4"/>
</dbReference>
<evidence type="ECO:0000256" key="1">
    <source>
        <dbReference type="ARBA" id="ARBA00022614"/>
    </source>
</evidence>
<evidence type="ECO:0000313" key="7">
    <source>
        <dbReference type="WBParaSite" id="SMRG1_12130.2"/>
    </source>
</evidence>
<name>A0AA84Z7K9_9TREM</name>
<reference evidence="6 7" key="1">
    <citation type="submission" date="2023-11" db="UniProtKB">
        <authorList>
            <consortium name="WormBaseParasite"/>
        </authorList>
    </citation>
    <scope>IDENTIFICATION</scope>
</reference>
<accession>A0AA84Z7K9</accession>
<dbReference type="Pfam" id="PF12799">
    <property type="entry name" value="LRR_4"/>
    <property type="match status" value="1"/>
</dbReference>
<dbReference type="Gene3D" id="3.40.50.150">
    <property type="entry name" value="Vaccinia Virus protein VP39"/>
    <property type="match status" value="1"/>
</dbReference>
<dbReference type="PANTHER" id="PTHR11006">
    <property type="entry name" value="PROTEIN ARGININE N-METHYLTRANSFERASE"/>
    <property type="match status" value="1"/>
</dbReference>
<keyword evidence="1" id="KW-0433">Leucine-rich repeat</keyword>
<evidence type="ECO:0000256" key="4">
    <source>
        <dbReference type="PROSITE-ProRule" id="PRU01015"/>
    </source>
</evidence>
<proteinExistence type="predicted"/>